<comment type="caution">
    <text evidence="1">The sequence shown here is derived from an EMBL/GenBank/DDBJ whole genome shotgun (WGS) entry which is preliminary data.</text>
</comment>
<accession>X1FDA7</accession>
<dbReference type="EMBL" id="BARU01004161">
    <property type="protein sequence ID" value="GAH18748.1"/>
    <property type="molecule type" value="Genomic_DNA"/>
</dbReference>
<reference evidence="1" key="1">
    <citation type="journal article" date="2014" name="Front. Microbiol.">
        <title>High frequency of phylogenetically diverse reductive dehalogenase-homologous genes in deep subseafloor sedimentary metagenomes.</title>
        <authorList>
            <person name="Kawai M."/>
            <person name="Futagami T."/>
            <person name="Toyoda A."/>
            <person name="Takaki Y."/>
            <person name="Nishi S."/>
            <person name="Hori S."/>
            <person name="Arai W."/>
            <person name="Tsubouchi T."/>
            <person name="Morono Y."/>
            <person name="Uchiyama I."/>
            <person name="Ito T."/>
            <person name="Fujiyama A."/>
            <person name="Inagaki F."/>
            <person name="Takami H."/>
        </authorList>
    </citation>
    <scope>NUCLEOTIDE SEQUENCE</scope>
    <source>
        <strain evidence="1">Expedition CK06-06</strain>
    </source>
</reference>
<organism evidence="1">
    <name type="scientific">marine sediment metagenome</name>
    <dbReference type="NCBI Taxonomy" id="412755"/>
    <lineage>
        <taxon>unclassified sequences</taxon>
        <taxon>metagenomes</taxon>
        <taxon>ecological metagenomes</taxon>
    </lineage>
</organism>
<dbReference type="AlphaFoldDB" id="X1FDA7"/>
<gene>
    <name evidence="1" type="ORF">S03H2_08525</name>
</gene>
<feature type="non-terminal residue" evidence="1">
    <location>
        <position position="1"/>
    </location>
</feature>
<evidence type="ECO:0008006" key="2">
    <source>
        <dbReference type="Google" id="ProtNLM"/>
    </source>
</evidence>
<dbReference type="Pfam" id="PF08843">
    <property type="entry name" value="AbiEii"/>
    <property type="match status" value="1"/>
</dbReference>
<dbReference type="InterPro" id="IPR014942">
    <property type="entry name" value="AbiEii"/>
</dbReference>
<proteinExistence type="predicted"/>
<evidence type="ECO:0000313" key="1">
    <source>
        <dbReference type="EMBL" id="GAH18748.1"/>
    </source>
</evidence>
<sequence length="113" mass="13294">SINEIAAEKVVALLDRARNEPRDLYDIWYLTSNQHVNIAELIEAVEEKLEFRGKKLTDVGGEFLRKETRFKKLWKIRLSSQMTSIPEFGQVYRAVQREFRQARIVEAKKSLNK</sequence>
<protein>
    <recommendedName>
        <fullName evidence="2">Nucleotidyl transferase AbiEii/AbiGii toxin family protein</fullName>
    </recommendedName>
</protein>
<name>X1FDA7_9ZZZZ</name>